<feature type="compositionally biased region" description="Acidic residues" evidence="1">
    <location>
        <begin position="1407"/>
        <end position="1429"/>
    </location>
</feature>
<keyword evidence="2" id="KW-0472">Membrane</keyword>
<feature type="compositionally biased region" description="Basic residues" evidence="1">
    <location>
        <begin position="1442"/>
        <end position="1459"/>
    </location>
</feature>
<feature type="compositionally biased region" description="Acidic residues" evidence="1">
    <location>
        <begin position="1494"/>
        <end position="1528"/>
    </location>
</feature>
<dbReference type="Proteomes" id="UP000007431">
    <property type="component" value="Unassembled WGS sequence"/>
</dbReference>
<evidence type="ECO:0000313" key="3">
    <source>
        <dbReference type="EMBL" id="EFI97898.1"/>
    </source>
</evidence>
<dbReference type="PANTHER" id="PTHR32387:SF0">
    <property type="entry name" value="PROTEIN NO VEIN"/>
    <property type="match status" value="1"/>
</dbReference>
<dbReference type="HOGENOM" id="CLU_000570_2_1_1"/>
<dbReference type="SUPFAM" id="SSF55874">
    <property type="entry name" value="ATPase domain of HSP90 chaperone/DNA topoisomerase II/histidine kinase"/>
    <property type="match status" value="1"/>
</dbReference>
<dbReference type="STRING" id="578458.D8Q195"/>
<keyword evidence="2" id="KW-1133">Transmembrane helix</keyword>
<dbReference type="InParanoid" id="D8Q195"/>
<evidence type="ECO:0000256" key="1">
    <source>
        <dbReference type="SAM" id="MobiDB-lite"/>
    </source>
</evidence>
<sequence>MPTMSASSPFRHARPPLYENTGSTARDYLMLERNLLTHLKLALLLSVVASSVLLKAKIVPSEGNGSSEGGRRSGWLALASFEFAAALFTIGAAVWQYFDASEDMRRARPFMESSRRSAIKRNESLMSAEAQKLIEEIRDGYGSGRSAQAKMQQDPSLQAVIGNLTTTLENACRNVSEDLYAKSPHFILEMVQNADDNKYAEGTKPTLTIRIEDDAVTFSSNELGFEPANVRAICSVGKSTKKGMSGRCYVGFKSCFKVADVVHIASRDFQFKFDKREKLGMITPIWCTDHPVTKGQTTFRLELSPGESGAALAEHASKLEPSLLLFLRQLNTLKVETALSGQNPQIIHFKYRTTNDPDVITLTRWEDHRTTRDTYFIVHHTVQGMPEEEKRRGINSTEVTLAFPIDKEGAPQARAEYAHAFLPLRKYGFKFIIQADFLTPASREDILEEKPWNITLRNGLLAAVLAAIERLKIREAMKFTWFRFLPLETDVSNGYFKPLVANIRHTLAAKSLFLSQDGEYHTAGQLLILPDWAAYQEKEDDKHVTKPLIPEQYLPFVWYLHSSYDTSINGDGPLLEGLRLKRMNSAQFINALQAMVNKRAHEGRSPAWFNAVYDNLYRIYDEPSNPNQKRGRKSYPYQTPIEALKLIPLSDGTWASKVDGLKIYFDFNLGDIPDDLGLYRLRPSTDLSFVPRAFYHRMGVQAAKPADIAKQLIERHRHNPPTELAALIKHARFLFTHRETVLGAVSLGHLRVMDSRGDLGHGKDMYLPGESSGRLENVLPSPPARFLHTAYIEQYSNDPALQKKWLKWLSDVSNGLGLHTSPRVTADGKLSEEAALMLEKVNTRQLLAILKRHWSGDRGSTRLSRDAQTQISNTLVECGGVQVQLRQTYIKRNSLADDTSGLPFLPLDEPENPEWDFLRRFGVSSEINGSFYLRQLKGLQSQGEALSEEDMNALYRQLETRFNDDAVAIREAFHTLPLIYNYKKKEWCAFADAVWTGPANMRFKTAVQTLYPHQEAFYCRCLQLAKPSHADLIVNEVKQLVSQLRDENLAEGKLKEMIDLLTELSRFIHKNPEEVSTATSPLHALRSEPIFPVRLPDSGDVALRRVTDQPFYVPDASEQFMHLFDQFVPMLAISSVQHTKMRALLECKIFDGLVRLEDAVQTENPVLLKKRRDDKLTKSYHAKREYFVRFCFAHHGYKPPKQVKDFLCRLKSFKIFVAEHVGLTYSLGDVKRTVEAEMYFNEKQFFVYLDKRQVVPAYNHQLHIAGKLASLFEMNEMDVMFVIQNASGALDQRCRNQKIPSLDDDAFDSFEWLREANDEQSGDDSDELEDEEDAPAATQAGGSRTTTQRGRPKQSQRTQRVPSSSRSASPEAPAPTQSARRRSGQTQPVHPLPTPRPSTQPTTPGAVEDELEEEEEEVQEDQFGEDDIEMLARGAKANAHLVRQHMRDRSGRRRGVKRKAAQDLSGSAAKRAREEGDGNGQGGASGSAAGADAKDEEEEPDVEIEVEEDELDEEEDSMQVDPIDDIPDDAPQRVIDVMGEHYFGAENWTSARRGHIPDFEPYEGDAVGNITYKDVQGELTRYLRGGQDVPTWANAYPTYHILVKTTTGAHETPFTLSEREVAAAMDMSMPVGEDAVPTDLLVVMRVSGPRGSQKLQAIVTRLLHDDCTGYRKDLYFVQYKRHSGHNPESDSDMTNGSLPSTKPNPMVYRSLLCKDEDEGGEKKGLPADLKYSLRKFRELDFRCNRGDEVEVGDPDAPLPGPDDERFEVLMGAGFMGVAGVDMVFVMALRLVVCALGLGAGWSGLGMVGCTARGWLNQG</sequence>
<gene>
    <name evidence="3" type="ORF">SCHCODRAFT_234274</name>
</gene>
<dbReference type="PANTHER" id="PTHR32387">
    <property type="entry name" value="WU:FJ29H11"/>
    <property type="match status" value="1"/>
</dbReference>
<feature type="compositionally biased region" description="Low complexity" evidence="1">
    <location>
        <begin position="1362"/>
        <end position="1375"/>
    </location>
</feature>
<proteinExistence type="predicted"/>
<feature type="compositionally biased region" description="Polar residues" evidence="1">
    <location>
        <begin position="1340"/>
        <end position="1361"/>
    </location>
</feature>
<evidence type="ECO:0008006" key="5">
    <source>
        <dbReference type="Google" id="ProtNLM"/>
    </source>
</evidence>
<keyword evidence="4" id="KW-1185">Reference proteome</keyword>
<dbReference type="OMA" id="MIAPIWE"/>
<protein>
    <recommendedName>
        <fullName evidence="5">Protein NO VEIN C-terminal domain-containing protein</fullName>
    </recommendedName>
</protein>
<dbReference type="InterPro" id="IPR052957">
    <property type="entry name" value="Auxin_embryo_med"/>
</dbReference>
<evidence type="ECO:0000313" key="4">
    <source>
        <dbReference type="Proteomes" id="UP000007431"/>
    </source>
</evidence>
<feature type="transmembrane region" description="Helical" evidence="2">
    <location>
        <begin position="75"/>
        <end position="98"/>
    </location>
</feature>
<dbReference type="Gene3D" id="3.30.565.10">
    <property type="entry name" value="Histidine kinase-like ATPase, C-terminal domain"/>
    <property type="match status" value="1"/>
</dbReference>
<dbReference type="EMBL" id="GL377305">
    <property type="protein sequence ID" value="EFI97898.1"/>
    <property type="molecule type" value="Genomic_DNA"/>
</dbReference>
<accession>D8Q195</accession>
<name>D8Q195_SCHCM</name>
<organism evidence="4">
    <name type="scientific">Schizophyllum commune (strain H4-8 / FGSC 9210)</name>
    <name type="common">Split gill fungus</name>
    <dbReference type="NCBI Taxonomy" id="578458"/>
    <lineage>
        <taxon>Eukaryota</taxon>
        <taxon>Fungi</taxon>
        <taxon>Dikarya</taxon>
        <taxon>Basidiomycota</taxon>
        <taxon>Agaricomycotina</taxon>
        <taxon>Agaricomycetes</taxon>
        <taxon>Agaricomycetidae</taxon>
        <taxon>Agaricales</taxon>
        <taxon>Schizophyllaceae</taxon>
        <taxon>Schizophyllum</taxon>
    </lineage>
</organism>
<dbReference type="InterPro" id="IPR036890">
    <property type="entry name" value="HATPase_C_sf"/>
</dbReference>
<feature type="transmembrane region" description="Helical" evidence="2">
    <location>
        <begin position="35"/>
        <end position="54"/>
    </location>
</feature>
<keyword evidence="2" id="KW-0812">Transmembrane</keyword>
<dbReference type="eggNOG" id="ENOG502QQIR">
    <property type="taxonomic scope" value="Eukaryota"/>
</dbReference>
<dbReference type="VEuPathDB" id="FungiDB:SCHCODRAFT_02572775"/>
<evidence type="ECO:0000256" key="2">
    <source>
        <dbReference type="SAM" id="Phobius"/>
    </source>
</evidence>
<reference evidence="3 4" key="1">
    <citation type="journal article" date="2010" name="Nat. Biotechnol.">
        <title>Genome sequence of the model mushroom Schizophyllum commune.</title>
        <authorList>
            <person name="Ohm R.A."/>
            <person name="de Jong J.F."/>
            <person name="Lugones L.G."/>
            <person name="Aerts A."/>
            <person name="Kothe E."/>
            <person name="Stajich J.E."/>
            <person name="de Vries R.P."/>
            <person name="Record E."/>
            <person name="Levasseur A."/>
            <person name="Baker S.E."/>
            <person name="Bartholomew K.A."/>
            <person name="Coutinho P.M."/>
            <person name="Erdmann S."/>
            <person name="Fowler T.J."/>
            <person name="Gathman A.C."/>
            <person name="Lombard V."/>
            <person name="Henrissat B."/>
            <person name="Knabe N."/>
            <person name="Kuees U."/>
            <person name="Lilly W.W."/>
            <person name="Lindquist E."/>
            <person name="Lucas S."/>
            <person name="Magnuson J.K."/>
            <person name="Piumi F."/>
            <person name="Raudaskoski M."/>
            <person name="Salamov A."/>
            <person name="Schmutz J."/>
            <person name="Schwarze F.W.M.R."/>
            <person name="vanKuyk P.A."/>
            <person name="Horton J.S."/>
            <person name="Grigoriev I.V."/>
            <person name="Woesten H.A.B."/>
        </authorList>
    </citation>
    <scope>NUCLEOTIDE SEQUENCE [LARGE SCALE GENOMIC DNA]</scope>
    <source>
        <strain evidence="4">H4-8 / FGSC 9210</strain>
    </source>
</reference>
<feature type="region of interest" description="Disordered" evidence="1">
    <location>
        <begin position="1317"/>
        <end position="1528"/>
    </location>
</feature>
<feature type="compositionally biased region" description="Acidic residues" evidence="1">
    <location>
        <begin position="1318"/>
        <end position="1334"/>
    </location>
</feature>
<feature type="compositionally biased region" description="Polar residues" evidence="1">
    <location>
        <begin position="1692"/>
        <end position="1703"/>
    </location>
</feature>
<feature type="region of interest" description="Disordered" evidence="1">
    <location>
        <begin position="1683"/>
        <end position="1703"/>
    </location>
</feature>